<reference evidence="1" key="1">
    <citation type="journal article" date="2023" name="PLoS Negl. Trop. Dis.">
        <title>A genome sequence for Biomphalaria pfeifferi, the major vector snail for the human-infecting parasite Schistosoma mansoni.</title>
        <authorList>
            <person name="Bu L."/>
            <person name="Lu L."/>
            <person name="Laidemitt M.R."/>
            <person name="Zhang S.M."/>
            <person name="Mutuku M."/>
            <person name="Mkoji G."/>
            <person name="Steinauer M."/>
            <person name="Loker E.S."/>
        </authorList>
    </citation>
    <scope>NUCLEOTIDE SEQUENCE</scope>
    <source>
        <strain evidence="1">KasaAsao</strain>
    </source>
</reference>
<keyword evidence="2" id="KW-1185">Reference proteome</keyword>
<gene>
    <name evidence="1" type="ORF">Bpfe_010363</name>
</gene>
<reference evidence="1" key="2">
    <citation type="submission" date="2023-04" db="EMBL/GenBank/DDBJ databases">
        <authorList>
            <person name="Bu L."/>
            <person name="Lu L."/>
            <person name="Laidemitt M.R."/>
            <person name="Zhang S.M."/>
            <person name="Mutuku M."/>
            <person name="Mkoji G."/>
            <person name="Steinauer M."/>
            <person name="Loker E.S."/>
        </authorList>
    </citation>
    <scope>NUCLEOTIDE SEQUENCE</scope>
    <source>
        <strain evidence="1">KasaAsao</strain>
        <tissue evidence="1">Whole Snail</tissue>
    </source>
</reference>
<dbReference type="AlphaFoldDB" id="A0AAD8BSR1"/>
<dbReference type="Proteomes" id="UP001233172">
    <property type="component" value="Unassembled WGS sequence"/>
</dbReference>
<protein>
    <submittedName>
        <fullName evidence="1">Uncharacterized protein</fullName>
    </submittedName>
</protein>
<sequence length="75" mass="8313">MPAIPLWGLVVNNGAAGVSHGRGTGKVCTERSNSPCLWRGDIRNYECMPLKVNQEDLESELVQCQFISSEEHKLI</sequence>
<proteinExistence type="predicted"/>
<evidence type="ECO:0000313" key="1">
    <source>
        <dbReference type="EMBL" id="KAK0060176.1"/>
    </source>
</evidence>
<comment type="caution">
    <text evidence="1">The sequence shown here is derived from an EMBL/GenBank/DDBJ whole genome shotgun (WGS) entry which is preliminary data.</text>
</comment>
<name>A0AAD8BSR1_BIOPF</name>
<evidence type="ECO:0000313" key="2">
    <source>
        <dbReference type="Proteomes" id="UP001233172"/>
    </source>
</evidence>
<organism evidence="1 2">
    <name type="scientific">Biomphalaria pfeifferi</name>
    <name type="common">Bloodfluke planorb</name>
    <name type="synonym">Freshwater snail</name>
    <dbReference type="NCBI Taxonomy" id="112525"/>
    <lineage>
        <taxon>Eukaryota</taxon>
        <taxon>Metazoa</taxon>
        <taxon>Spiralia</taxon>
        <taxon>Lophotrochozoa</taxon>
        <taxon>Mollusca</taxon>
        <taxon>Gastropoda</taxon>
        <taxon>Heterobranchia</taxon>
        <taxon>Euthyneura</taxon>
        <taxon>Panpulmonata</taxon>
        <taxon>Hygrophila</taxon>
        <taxon>Lymnaeoidea</taxon>
        <taxon>Planorbidae</taxon>
        <taxon>Biomphalaria</taxon>
    </lineage>
</organism>
<dbReference type="EMBL" id="JASAOG010000037">
    <property type="protein sequence ID" value="KAK0060176.1"/>
    <property type="molecule type" value="Genomic_DNA"/>
</dbReference>
<accession>A0AAD8BSR1</accession>